<dbReference type="PANTHER" id="PTHR30069:SF46">
    <property type="entry name" value="OAR PROTEIN"/>
    <property type="match status" value="1"/>
</dbReference>
<dbReference type="InterPro" id="IPR012910">
    <property type="entry name" value="Plug_dom"/>
</dbReference>
<dbReference type="InterPro" id="IPR037066">
    <property type="entry name" value="Plug_dom_sf"/>
</dbReference>
<dbReference type="EMBL" id="FQXG01000002">
    <property type="protein sequence ID" value="SHH18276.1"/>
    <property type="molecule type" value="Genomic_DNA"/>
</dbReference>
<dbReference type="Pfam" id="PF25183">
    <property type="entry name" value="OMP_b-brl_4"/>
    <property type="match status" value="2"/>
</dbReference>
<dbReference type="Pfam" id="PF13620">
    <property type="entry name" value="CarboxypepD_reg"/>
    <property type="match status" value="1"/>
</dbReference>
<dbReference type="STRING" id="299255.SAMN02745129_1381"/>
<evidence type="ECO:0000256" key="3">
    <source>
        <dbReference type="ARBA" id="ARBA00022452"/>
    </source>
</evidence>
<keyword evidence="10" id="KW-0675">Receptor</keyword>
<evidence type="ECO:0000256" key="4">
    <source>
        <dbReference type="ARBA" id="ARBA00022692"/>
    </source>
</evidence>
<dbReference type="GO" id="GO:0030246">
    <property type="term" value="F:carbohydrate binding"/>
    <property type="evidence" value="ECO:0007669"/>
    <property type="project" value="InterPro"/>
</dbReference>
<evidence type="ECO:0000259" key="9">
    <source>
        <dbReference type="Pfam" id="PF25183"/>
    </source>
</evidence>
<dbReference type="InterPro" id="IPR013784">
    <property type="entry name" value="Carb-bd-like_fold"/>
</dbReference>
<keyword evidence="3" id="KW-1134">Transmembrane beta strand</keyword>
<evidence type="ECO:0000259" key="8">
    <source>
        <dbReference type="Pfam" id="PF07715"/>
    </source>
</evidence>
<dbReference type="PANTHER" id="PTHR30069">
    <property type="entry name" value="TONB-DEPENDENT OUTER MEMBRANE RECEPTOR"/>
    <property type="match status" value="1"/>
</dbReference>
<dbReference type="Gene3D" id="2.40.170.20">
    <property type="entry name" value="TonB-dependent receptor, beta-barrel domain"/>
    <property type="match status" value="1"/>
</dbReference>
<keyword evidence="7" id="KW-0732">Signal</keyword>
<feature type="domain" description="TonB-dependent receptor plug" evidence="8">
    <location>
        <begin position="157"/>
        <end position="255"/>
    </location>
</feature>
<organism evidence="10 11">
    <name type="scientific">Ferrimonas marina</name>
    <dbReference type="NCBI Taxonomy" id="299255"/>
    <lineage>
        <taxon>Bacteria</taxon>
        <taxon>Pseudomonadati</taxon>
        <taxon>Pseudomonadota</taxon>
        <taxon>Gammaproteobacteria</taxon>
        <taxon>Alteromonadales</taxon>
        <taxon>Ferrimonadaceae</taxon>
        <taxon>Ferrimonas</taxon>
    </lineage>
</organism>
<evidence type="ECO:0000256" key="1">
    <source>
        <dbReference type="ARBA" id="ARBA00004571"/>
    </source>
</evidence>
<dbReference type="InterPro" id="IPR036942">
    <property type="entry name" value="Beta-barrel_TonB_sf"/>
</dbReference>
<dbReference type="GO" id="GO:0009279">
    <property type="term" value="C:cell outer membrane"/>
    <property type="evidence" value="ECO:0007669"/>
    <property type="project" value="UniProtKB-SubCell"/>
</dbReference>
<evidence type="ECO:0000256" key="2">
    <source>
        <dbReference type="ARBA" id="ARBA00022448"/>
    </source>
</evidence>
<dbReference type="Gene3D" id="2.170.130.10">
    <property type="entry name" value="TonB-dependent receptor, plug domain"/>
    <property type="match status" value="1"/>
</dbReference>
<keyword evidence="2" id="KW-0813">Transport</keyword>
<evidence type="ECO:0000256" key="7">
    <source>
        <dbReference type="SAM" id="SignalP"/>
    </source>
</evidence>
<evidence type="ECO:0000256" key="5">
    <source>
        <dbReference type="ARBA" id="ARBA00023136"/>
    </source>
</evidence>
<dbReference type="Pfam" id="PF07715">
    <property type="entry name" value="Plug"/>
    <property type="match status" value="1"/>
</dbReference>
<dbReference type="SUPFAM" id="SSF56935">
    <property type="entry name" value="Porins"/>
    <property type="match status" value="1"/>
</dbReference>
<evidence type="ECO:0000313" key="11">
    <source>
        <dbReference type="Proteomes" id="UP000184268"/>
    </source>
</evidence>
<dbReference type="GO" id="GO:0015344">
    <property type="term" value="F:siderophore uptake transmembrane transporter activity"/>
    <property type="evidence" value="ECO:0007669"/>
    <property type="project" value="TreeGrafter"/>
</dbReference>
<dbReference type="GO" id="GO:0044718">
    <property type="term" value="P:siderophore transmembrane transport"/>
    <property type="evidence" value="ECO:0007669"/>
    <property type="project" value="TreeGrafter"/>
</dbReference>
<dbReference type="Proteomes" id="UP000184268">
    <property type="component" value="Unassembled WGS sequence"/>
</dbReference>
<accession>A0A1M5QWL5</accession>
<dbReference type="SUPFAM" id="SSF49452">
    <property type="entry name" value="Starch-binding domain-like"/>
    <property type="match status" value="1"/>
</dbReference>
<feature type="chain" id="PRO_5012748111" evidence="7">
    <location>
        <begin position="48"/>
        <end position="1071"/>
    </location>
</feature>
<name>A0A1M5QWL5_9GAMM</name>
<dbReference type="InterPro" id="IPR057601">
    <property type="entry name" value="Oar-like_b-barrel"/>
</dbReference>
<dbReference type="AlphaFoldDB" id="A0A1M5QWL5"/>
<sequence length="1071" mass="119005">MRATYERTQNKKFAFEREILMNVNNLKPSRVAVALALSLGMAGSAIANETTSSLRGSIVGPDGQPVTDASITIIHQPSGTVTELNVNDKGAFVARGLRVGGPYTVVVDSDQYADDYREGIYLNLGETLRFSSQLQSQQALERITVYGSRSAFRQAGSNSEYGERDIAQTAAINRDIKEIVRQNPFAVLLNDDVGSFTVAGLNPKFNTLLVDGIGQNDDFGLNGNGYPTQRSPISLEAIEQVALNTTPFSPRYGGFSGAQINAVTKSGTNDLTGSVFYEYTGDNLAGDGKDPIDGSKIEQDFEETSYGGSIGFPLVKDKLFFFGSYENFESPRNATWGPAGSGLANESNVTLDDANEIIRIANEVYGANAGTWGTGLEEKDEKVLAKLDWNISDAHRAAFTYQFAESNDTRNENGRDDRLPLSSYWYDKKETLKGYSLQFFSDWNDDFSTEARISYKDVTSTVAPTTPSGMGQVYVRTDGGEVRLGTEQFRHANELENQNLEVRLAGTYLLGDHQIGFGWQYNDLDVFNLFVESSLGTWEFDSIDDFANGEAARFNYRNAYTNVPADAAADYNTQTNAFFLEDVWTVTPDIELMAGVRYERFDSSDKPTLNDNFVQRYGFGNDATLDGLDIWLPRVGFKWQLTPSLQLRGGVGRFSGGKPNVWLGNSFTNDGVTLVSARNTDEFLSGANPTVVPQEVMDSLVPGDGNVDALDPNFELPSDWRYNLALDYITDLPYLGEDWYFGTEYLYIDQENAVAWRELAREPIGTTPGGRTVYQTVDYLTGEVGTDRYDLLMTNADDTGSNKVWSFTMSKEWESGFRFSTSYTNTDIEEGNQATSSRAISNYQFTPVGLDRNADTLGRGHYEVEHRWVLTLGYETEFVDGYASTFNLFWERRSGQPITYTLGAFRDGDLGDQPDLDDSDYYLPYIPTGADDPAVAYADGLTYDALMEAVNAAGLAGYAGGYGAKGTGTQPWVSQLDFRFTQELPGFAKEHRFLAYLDIKNVLNLLNEDWGQVRTQSFNSKILVDYDYDVETEQYTYAVPFGQDGLETDNWNTYNVSESAWQIKLGLRYNF</sequence>
<feature type="domain" description="TonB-dependent transporter Oar-like beta-barrel" evidence="9">
    <location>
        <begin position="374"/>
        <end position="1007"/>
    </location>
</feature>
<comment type="subcellular location">
    <subcellularLocation>
        <location evidence="1">Cell outer membrane</location>
        <topology evidence="1">Multi-pass membrane protein</topology>
    </subcellularLocation>
</comment>
<feature type="signal peptide" evidence="7">
    <location>
        <begin position="1"/>
        <end position="47"/>
    </location>
</feature>
<keyword evidence="6" id="KW-0998">Cell outer membrane</keyword>
<gene>
    <name evidence="10" type="ORF">SAMN02745129_1381</name>
</gene>
<keyword evidence="11" id="KW-1185">Reference proteome</keyword>
<proteinExistence type="predicted"/>
<reference evidence="10 11" key="1">
    <citation type="submission" date="2016-11" db="EMBL/GenBank/DDBJ databases">
        <authorList>
            <person name="Jaros S."/>
            <person name="Januszkiewicz K."/>
            <person name="Wedrychowicz H."/>
        </authorList>
    </citation>
    <scope>NUCLEOTIDE SEQUENCE [LARGE SCALE GENOMIC DNA]</scope>
    <source>
        <strain evidence="10 11">DSM 16917</strain>
    </source>
</reference>
<dbReference type="InterPro" id="IPR039426">
    <property type="entry name" value="TonB-dep_rcpt-like"/>
</dbReference>
<protein>
    <submittedName>
        <fullName evidence="10">TonB-dependent Receptor Plug Domain</fullName>
    </submittedName>
</protein>
<evidence type="ECO:0000313" key="10">
    <source>
        <dbReference type="EMBL" id="SHH18276.1"/>
    </source>
</evidence>
<keyword evidence="5" id="KW-0472">Membrane</keyword>
<feature type="domain" description="TonB-dependent transporter Oar-like beta-barrel" evidence="9">
    <location>
        <begin position="263"/>
        <end position="334"/>
    </location>
</feature>
<keyword evidence="4" id="KW-0812">Transmembrane</keyword>
<evidence type="ECO:0000256" key="6">
    <source>
        <dbReference type="ARBA" id="ARBA00023237"/>
    </source>
</evidence>